<dbReference type="SUPFAM" id="SSF111283">
    <property type="entry name" value="Putative modulator of DNA gyrase, PmbA/TldD"/>
    <property type="match status" value="1"/>
</dbReference>
<dbReference type="Gene3D" id="3.30.2290.10">
    <property type="entry name" value="PmbA/TldD superfamily"/>
    <property type="match status" value="1"/>
</dbReference>
<accession>A0A520KMG8</accession>
<dbReference type="GO" id="GO:0006508">
    <property type="term" value="P:proteolysis"/>
    <property type="evidence" value="ECO:0007669"/>
    <property type="project" value="InterPro"/>
</dbReference>
<evidence type="ECO:0000259" key="1">
    <source>
        <dbReference type="Pfam" id="PF01523"/>
    </source>
</evidence>
<dbReference type="EMBL" id="RXII01000046">
    <property type="protein sequence ID" value="RZN62465.1"/>
    <property type="molecule type" value="Genomic_DNA"/>
</dbReference>
<comment type="caution">
    <text evidence="4">The sequence shown here is derived from an EMBL/GenBank/DDBJ whole genome shotgun (WGS) entry which is preliminary data.</text>
</comment>
<evidence type="ECO:0000313" key="5">
    <source>
        <dbReference type="Proteomes" id="UP000316217"/>
    </source>
</evidence>
<dbReference type="InterPro" id="IPR045570">
    <property type="entry name" value="Metalloprtase-TldD/E_cen_dom"/>
</dbReference>
<gene>
    <name evidence="4" type="ORF">EF810_02610</name>
</gene>
<evidence type="ECO:0000259" key="3">
    <source>
        <dbReference type="Pfam" id="PF19290"/>
    </source>
</evidence>
<organism evidence="4 5">
    <name type="scientific">Candidatus Methanodesulfokora washburnensis</name>
    <dbReference type="NCBI Taxonomy" id="2478471"/>
    <lineage>
        <taxon>Archaea</taxon>
        <taxon>Thermoproteota</taxon>
        <taxon>Candidatus Korarchaeia</taxon>
        <taxon>Candidatus Korarchaeia incertae sedis</taxon>
        <taxon>Candidatus Methanodesulfokora</taxon>
    </lineage>
</organism>
<dbReference type="InterPro" id="IPR036059">
    <property type="entry name" value="TldD/PmbA_sf"/>
</dbReference>
<dbReference type="Pfam" id="PF19290">
    <property type="entry name" value="PmbA_TldD_2nd"/>
    <property type="match status" value="1"/>
</dbReference>
<feature type="domain" description="Metalloprotease TldD/E central" evidence="3">
    <location>
        <begin position="149"/>
        <end position="218"/>
    </location>
</feature>
<dbReference type="PANTHER" id="PTHR43666:SF1">
    <property type="entry name" value="CONSERVED PROTEIN"/>
    <property type="match status" value="1"/>
</dbReference>
<dbReference type="Proteomes" id="UP000316217">
    <property type="component" value="Unassembled WGS sequence"/>
</dbReference>
<reference evidence="4 5" key="1">
    <citation type="journal article" date="2019" name="Nat. Microbiol.">
        <title>Wide diversity of methane and short-chain alkane metabolisms in uncultured archaea.</title>
        <authorList>
            <person name="Borrel G."/>
            <person name="Adam P.S."/>
            <person name="McKay L.J."/>
            <person name="Chen L.X."/>
            <person name="Sierra-Garcia I.N."/>
            <person name="Sieber C.M."/>
            <person name="Letourneur Q."/>
            <person name="Ghozlane A."/>
            <person name="Andersen G.L."/>
            <person name="Li W.J."/>
            <person name="Hallam S.J."/>
            <person name="Muyzer G."/>
            <person name="de Oliveira V.M."/>
            <person name="Inskeep W.P."/>
            <person name="Banfield J.F."/>
            <person name="Gribaldo S."/>
        </authorList>
    </citation>
    <scope>NUCLEOTIDE SEQUENCE [LARGE SCALE GENOMIC DNA]</scope>
    <source>
        <strain evidence="4">NM4</strain>
    </source>
</reference>
<feature type="domain" description="Metalloprotease TldD/E C-terminal" evidence="2">
    <location>
        <begin position="227"/>
        <end position="449"/>
    </location>
</feature>
<name>A0A520KMG8_9CREN</name>
<dbReference type="PANTHER" id="PTHR43666">
    <property type="entry name" value="TLDD PROTEIN"/>
    <property type="match status" value="1"/>
</dbReference>
<dbReference type="InterPro" id="IPR002510">
    <property type="entry name" value="Metalloprtase-TldD/E_N"/>
</dbReference>
<dbReference type="InterPro" id="IPR035068">
    <property type="entry name" value="TldD/PmbA_N"/>
</dbReference>
<dbReference type="GO" id="GO:0008237">
    <property type="term" value="F:metallopeptidase activity"/>
    <property type="evidence" value="ECO:0007669"/>
    <property type="project" value="InterPro"/>
</dbReference>
<evidence type="ECO:0000313" key="4">
    <source>
        <dbReference type="EMBL" id="RZN62465.1"/>
    </source>
</evidence>
<protein>
    <submittedName>
        <fullName evidence="4">TldD/PmbA family protein</fullName>
    </submittedName>
</protein>
<sequence length="453" mass="50446">MLDLEEYDESLGFLEDVLDLLDKQDIDEAAVYMRSTRGDQVRFSNNKIDIANTWFDFNLDIQLVKDRRIQIISVTSPDIDATKLQIERAMKVMSSLPPREAYDSLPEGPFSYPIIEGLYDPKLEDPGERLSDIVSVAIDSGLSSGAKKMAGSIRSAVEMSCTATTTGIKVCEKRSNVYLDIRAFVSSESTGHSFSCSRMIDEIKPEEAGREAAEDAVLSSRQVKVEPGRYNALIWYSAMGNLGGVFGSLASAMSVMMQMSPYVGKLNEQIGSGLISIIDDPLKPRGYGSRSFDMEGYPTRRNVILDAGFLRTYLHNRLTAKAMNTTTTANAGWVSPQPWNIVISPGDMNNEELVHELRNGLIIRNATYLRFQDYRAGDFSAIIRDGLFKVEKGEIIGSARGLRLSDNVLRILSNIFAVGRDSRQIYHWWMEWEVPVESPPIAVRDVGFTSATV</sequence>
<dbReference type="InterPro" id="IPR045569">
    <property type="entry name" value="Metalloprtase-TldD/E_C"/>
</dbReference>
<dbReference type="Pfam" id="PF01523">
    <property type="entry name" value="PmbA_TldD_1st"/>
    <property type="match status" value="1"/>
</dbReference>
<evidence type="ECO:0000259" key="2">
    <source>
        <dbReference type="Pfam" id="PF19289"/>
    </source>
</evidence>
<dbReference type="Pfam" id="PF19289">
    <property type="entry name" value="PmbA_TldD_3rd"/>
    <property type="match status" value="1"/>
</dbReference>
<dbReference type="AlphaFoldDB" id="A0A520KMG8"/>
<feature type="domain" description="Metalloprotease TldD/E N-terminal" evidence="1">
    <location>
        <begin position="29"/>
        <end position="81"/>
    </location>
</feature>
<proteinExistence type="predicted"/>